<proteinExistence type="predicted"/>
<reference evidence="3 4" key="1">
    <citation type="journal article" date="2020" name="Nature">
        <title>Six reference-quality genomes reveal evolution of bat adaptations.</title>
        <authorList>
            <person name="Jebb D."/>
            <person name="Huang Z."/>
            <person name="Pippel M."/>
            <person name="Hughes G.M."/>
            <person name="Lavrichenko K."/>
            <person name="Devanna P."/>
            <person name="Winkler S."/>
            <person name="Jermiin L.S."/>
            <person name="Skirmuntt E.C."/>
            <person name="Katzourakis A."/>
            <person name="Burkitt-Gray L."/>
            <person name="Ray D.A."/>
            <person name="Sullivan K.A.M."/>
            <person name="Roscito J.G."/>
            <person name="Kirilenko B.M."/>
            <person name="Davalos L.M."/>
            <person name="Corthals A.P."/>
            <person name="Power M.L."/>
            <person name="Jones G."/>
            <person name="Ransome R.D."/>
            <person name="Dechmann D.K.N."/>
            <person name="Locatelli A.G."/>
            <person name="Puechmaille S.J."/>
            <person name="Fedrigo O."/>
            <person name="Jarvis E.D."/>
            <person name="Hiller M."/>
            <person name="Vernes S.C."/>
            <person name="Myers E.W."/>
            <person name="Teeling E.C."/>
        </authorList>
    </citation>
    <scope>NUCLEOTIDE SEQUENCE [LARGE SCALE GENOMIC DNA]</scope>
    <source>
        <strain evidence="3">MRhiFer1</strain>
        <tissue evidence="3">Lung</tissue>
    </source>
</reference>
<comment type="caution">
    <text evidence="3">The sequence shown here is derived from an EMBL/GenBank/DDBJ whole genome shotgun (WGS) entry which is preliminary data.</text>
</comment>
<dbReference type="PANTHER" id="PTHR12269">
    <property type="entry name" value="EUKARYOTIC TRANSLATION INITIATION FACTOR 4E TRANSPORTER"/>
    <property type="match status" value="1"/>
</dbReference>
<evidence type="ECO:0000256" key="1">
    <source>
        <dbReference type="ARBA" id="ARBA00004496"/>
    </source>
</evidence>
<dbReference type="EMBL" id="JACAGC010000014">
    <property type="protein sequence ID" value="KAF6321335.1"/>
    <property type="molecule type" value="Genomic_DNA"/>
</dbReference>
<organism evidence="3 4">
    <name type="scientific">Rhinolophus ferrumequinum</name>
    <name type="common">Greater horseshoe bat</name>
    <dbReference type="NCBI Taxonomy" id="59479"/>
    <lineage>
        <taxon>Eukaryota</taxon>
        <taxon>Metazoa</taxon>
        <taxon>Chordata</taxon>
        <taxon>Craniata</taxon>
        <taxon>Vertebrata</taxon>
        <taxon>Euteleostomi</taxon>
        <taxon>Mammalia</taxon>
        <taxon>Eutheria</taxon>
        <taxon>Laurasiatheria</taxon>
        <taxon>Chiroptera</taxon>
        <taxon>Yinpterochiroptera</taxon>
        <taxon>Rhinolophoidea</taxon>
        <taxon>Rhinolophidae</taxon>
        <taxon>Rhinolophinae</taxon>
        <taxon>Rhinolophus</taxon>
    </lineage>
</organism>
<dbReference type="GO" id="GO:0003729">
    <property type="term" value="F:mRNA binding"/>
    <property type="evidence" value="ECO:0007669"/>
    <property type="project" value="TreeGrafter"/>
</dbReference>
<dbReference type="PANTHER" id="PTHR12269:SF1">
    <property type="entry name" value="EUKARYOTIC TRANSLATION INITIATION FACTOR 4E TRANSPORTER"/>
    <property type="match status" value="1"/>
</dbReference>
<name>A0A7J7V803_RHIFE</name>
<dbReference type="Proteomes" id="UP000585614">
    <property type="component" value="Unassembled WGS sequence"/>
</dbReference>
<sequence>MLSVEEVEAGLKGLKTDQQVKNSTPFMAEHLEETLSAVTSNRQLKKDGDMTVLDKLMSTMKASRTLPSQPKVSQNLESHLMSPAEILGQPVPKNVLPVFQTRAASADYFCPLIPSPIGFTPGPPQLLRDAFQGMHKLVSPVTARMSQLELQQAALEELALPHDLAVPAANFYQPGFGKPQADRTRDLFRKQATASDQVTSTRAQREFLFPCPHCLHHKHAFSFLHPYLSDS</sequence>
<dbReference type="GO" id="GO:0036464">
    <property type="term" value="C:cytoplasmic ribonucleoprotein granule"/>
    <property type="evidence" value="ECO:0007669"/>
    <property type="project" value="UniProtKB-ARBA"/>
</dbReference>
<comment type="subcellular location">
    <subcellularLocation>
        <location evidence="1">Cytoplasm</location>
    </subcellularLocation>
</comment>
<evidence type="ECO:0000256" key="2">
    <source>
        <dbReference type="ARBA" id="ARBA00022490"/>
    </source>
</evidence>
<evidence type="ECO:0000313" key="4">
    <source>
        <dbReference type="Proteomes" id="UP000585614"/>
    </source>
</evidence>
<dbReference type="GO" id="GO:0017148">
    <property type="term" value="P:negative regulation of translation"/>
    <property type="evidence" value="ECO:0007669"/>
    <property type="project" value="TreeGrafter"/>
</dbReference>
<accession>A0A7J7V803</accession>
<dbReference type="AlphaFoldDB" id="A0A7J7V803"/>
<keyword evidence="2" id="KW-0963">Cytoplasm</keyword>
<evidence type="ECO:0000313" key="3">
    <source>
        <dbReference type="EMBL" id="KAF6321335.1"/>
    </source>
</evidence>
<gene>
    <name evidence="3" type="ORF">mRhiFer1_008450</name>
</gene>
<dbReference type="GO" id="GO:0005634">
    <property type="term" value="C:nucleus"/>
    <property type="evidence" value="ECO:0007669"/>
    <property type="project" value="TreeGrafter"/>
</dbReference>
<protein>
    <submittedName>
        <fullName evidence="3">Uncharacterized protein</fullName>
    </submittedName>
</protein>
<dbReference type="InterPro" id="IPR018862">
    <property type="entry name" value="eIF4E-T"/>
</dbReference>